<evidence type="ECO:0000313" key="2">
    <source>
        <dbReference type="EMBL" id="OON16614.1"/>
    </source>
</evidence>
<dbReference type="Gene3D" id="2.40.70.10">
    <property type="entry name" value="Acid Proteases"/>
    <property type="match status" value="1"/>
</dbReference>
<dbReference type="EMBL" id="KV896968">
    <property type="protein sequence ID" value="OON16614.1"/>
    <property type="molecule type" value="Genomic_DNA"/>
</dbReference>
<proteinExistence type="predicted"/>
<dbReference type="AlphaFoldDB" id="A0A1S8WQB0"/>
<sequence length="153" mass="17045">MCFRGGVDGTVIFGEYSKNQIPGRVHHVPLVPASLPVKTWIIRVERTSQRSWTPAPLGHIFLHHSSDRLFSAGDISCDAMQEMPKLIVNLHKLHLSWYAKQYIIQLDTALCQPAIQAIPPAMPVEAILGLSFLRHHVTVFDVDNARVGFSGIV</sequence>
<organism evidence="2 3">
    <name type="scientific">Opisthorchis viverrini</name>
    <name type="common">Southeast Asian liver fluke</name>
    <dbReference type="NCBI Taxonomy" id="6198"/>
    <lineage>
        <taxon>Eukaryota</taxon>
        <taxon>Metazoa</taxon>
        <taxon>Spiralia</taxon>
        <taxon>Lophotrochozoa</taxon>
        <taxon>Platyhelminthes</taxon>
        <taxon>Trematoda</taxon>
        <taxon>Digenea</taxon>
        <taxon>Opisthorchiida</taxon>
        <taxon>Opisthorchiata</taxon>
        <taxon>Opisthorchiidae</taxon>
        <taxon>Opisthorchis</taxon>
    </lineage>
</organism>
<accession>A0A1S8WQB0</accession>
<dbReference type="PROSITE" id="PS51767">
    <property type="entry name" value="PEPTIDASE_A1"/>
    <property type="match status" value="1"/>
</dbReference>
<evidence type="ECO:0000259" key="1">
    <source>
        <dbReference type="PROSITE" id="PS51767"/>
    </source>
</evidence>
<dbReference type="Proteomes" id="UP000243686">
    <property type="component" value="Unassembled WGS sequence"/>
</dbReference>
<evidence type="ECO:0000313" key="3">
    <source>
        <dbReference type="Proteomes" id="UP000243686"/>
    </source>
</evidence>
<name>A0A1S8WQB0_OPIVI</name>
<dbReference type="InterPro" id="IPR033121">
    <property type="entry name" value="PEPTIDASE_A1"/>
</dbReference>
<dbReference type="InterPro" id="IPR021109">
    <property type="entry name" value="Peptidase_aspartic_dom_sf"/>
</dbReference>
<protein>
    <recommendedName>
        <fullName evidence="1">Peptidase A1 domain-containing protein</fullName>
    </recommendedName>
</protein>
<reference evidence="2 3" key="1">
    <citation type="submission" date="2015-03" db="EMBL/GenBank/DDBJ databases">
        <title>Draft genome of the nematode, Opisthorchis viverrini.</title>
        <authorList>
            <person name="Mitreva M."/>
        </authorList>
    </citation>
    <scope>NUCLEOTIDE SEQUENCE [LARGE SCALE GENOMIC DNA]</scope>
    <source>
        <strain evidence="2">Khon Kaen</strain>
    </source>
</reference>
<dbReference type="Pfam" id="PF00026">
    <property type="entry name" value="Asp"/>
    <property type="match status" value="1"/>
</dbReference>
<gene>
    <name evidence="2" type="ORF">X801_07572</name>
</gene>
<keyword evidence="3" id="KW-1185">Reference proteome</keyword>
<feature type="domain" description="Peptidase A1" evidence="1">
    <location>
        <begin position="1"/>
        <end position="150"/>
    </location>
</feature>
<dbReference type="SUPFAM" id="SSF50630">
    <property type="entry name" value="Acid proteases"/>
    <property type="match status" value="1"/>
</dbReference>